<dbReference type="Proteomes" id="UP000321484">
    <property type="component" value="Unassembled WGS sequence"/>
</dbReference>
<evidence type="ECO:0000313" key="1">
    <source>
        <dbReference type="EMBL" id="GEN79574.1"/>
    </source>
</evidence>
<proteinExistence type="predicted"/>
<dbReference type="RefSeq" id="WP_034247077.1">
    <property type="nucleotide sequence ID" value="NZ_BJYK01000002.1"/>
</dbReference>
<sequence length="272" mass="30295">MGEVRVGISGWRYAPWRGVFYPPGLPQRRELEYVASRLRTVEINGSFYSLQRPEYYAAWAAQTPDDFLFTVKGPRYVTHLLKLREPAQAVANFFASGVLALGHKLGPVLWQLPPQLGFHPEPLAAFFDLLPRTTTAAAALATGHDARLEGRALTVADVDRPVRHTLEVRHASFATPAFTALAAAHGIGVVVADTAGKWPLICEVTSDVVHVRLHGDTELYVSGYDDAALARWAERIRGWRERADVYVYFDNDVKVHAPFDAQRLAELLDLRP</sequence>
<gene>
    <name evidence="1" type="ORF">AFE02nite_13080</name>
</gene>
<dbReference type="PANTHER" id="PTHR30348">
    <property type="entry name" value="UNCHARACTERIZED PROTEIN YECE"/>
    <property type="match status" value="1"/>
</dbReference>
<dbReference type="Gene3D" id="3.20.20.410">
    <property type="entry name" value="Protein of unknown function UPF0759"/>
    <property type="match status" value="1"/>
</dbReference>
<keyword evidence="2" id="KW-1185">Reference proteome</keyword>
<dbReference type="PANTHER" id="PTHR30348:SF4">
    <property type="entry name" value="DUF72 DOMAIN-CONTAINING PROTEIN"/>
    <property type="match status" value="1"/>
</dbReference>
<dbReference type="OrthoDB" id="9780310at2"/>
<dbReference type="EMBL" id="BJYK01000002">
    <property type="protein sequence ID" value="GEN79574.1"/>
    <property type="molecule type" value="Genomic_DNA"/>
</dbReference>
<protein>
    <recommendedName>
        <fullName evidence="3">DUF72 domain-containing protein</fullName>
    </recommendedName>
</protein>
<dbReference type="SUPFAM" id="SSF117396">
    <property type="entry name" value="TM1631-like"/>
    <property type="match status" value="1"/>
</dbReference>
<dbReference type="InterPro" id="IPR002763">
    <property type="entry name" value="DUF72"/>
</dbReference>
<accession>A0A511YWI6</accession>
<evidence type="ECO:0000313" key="2">
    <source>
        <dbReference type="Proteomes" id="UP000321484"/>
    </source>
</evidence>
<dbReference type="Pfam" id="PF01904">
    <property type="entry name" value="DUF72"/>
    <property type="match status" value="1"/>
</dbReference>
<reference evidence="1 2" key="1">
    <citation type="submission" date="2019-07" db="EMBL/GenBank/DDBJ databases">
        <title>Whole genome shotgun sequence of Actinotalea fermentans NBRC 105374.</title>
        <authorList>
            <person name="Hosoyama A."/>
            <person name="Uohara A."/>
            <person name="Ohji S."/>
            <person name="Ichikawa N."/>
        </authorList>
    </citation>
    <scope>NUCLEOTIDE SEQUENCE [LARGE SCALE GENOMIC DNA]</scope>
    <source>
        <strain evidence="1 2">NBRC 105374</strain>
    </source>
</reference>
<comment type="caution">
    <text evidence="1">The sequence shown here is derived from an EMBL/GenBank/DDBJ whole genome shotgun (WGS) entry which is preliminary data.</text>
</comment>
<organism evidence="1 2">
    <name type="scientific">Actinotalea fermentans</name>
    <dbReference type="NCBI Taxonomy" id="43671"/>
    <lineage>
        <taxon>Bacteria</taxon>
        <taxon>Bacillati</taxon>
        <taxon>Actinomycetota</taxon>
        <taxon>Actinomycetes</taxon>
        <taxon>Micrococcales</taxon>
        <taxon>Cellulomonadaceae</taxon>
        <taxon>Actinotalea</taxon>
    </lineage>
</organism>
<dbReference type="AlphaFoldDB" id="A0A511YWI6"/>
<name>A0A511YWI6_9CELL</name>
<evidence type="ECO:0008006" key="3">
    <source>
        <dbReference type="Google" id="ProtNLM"/>
    </source>
</evidence>
<dbReference type="InterPro" id="IPR036520">
    <property type="entry name" value="UPF0759_sf"/>
</dbReference>